<dbReference type="PANTHER" id="PTHR11252:SF0">
    <property type="entry name" value="POLYRIBONUCLEOTIDE NUCLEOTIDYLTRANSFERASE 1, MITOCHONDRIAL"/>
    <property type="match status" value="1"/>
</dbReference>
<dbReference type="NCBIfam" id="TIGR03591">
    <property type="entry name" value="polynuc_phos"/>
    <property type="match status" value="1"/>
</dbReference>
<dbReference type="InterPro" id="IPR001247">
    <property type="entry name" value="ExoRNase_PH_dom1"/>
</dbReference>
<keyword evidence="6" id="KW-0479">Metal-binding</keyword>
<dbReference type="SMART" id="SM00322">
    <property type="entry name" value="KH"/>
    <property type="match status" value="1"/>
</dbReference>
<dbReference type="SUPFAM" id="SSF50249">
    <property type="entry name" value="Nucleic acid-binding proteins"/>
    <property type="match status" value="1"/>
</dbReference>
<dbReference type="RefSeq" id="WP_304514510.1">
    <property type="nucleotide sequence ID" value="NZ_JAOSIQ010000043.1"/>
</dbReference>
<keyword evidence="5 6" id="KW-0694">RNA-binding</keyword>
<feature type="binding site" evidence="6">
    <location>
        <position position="517"/>
    </location>
    <ligand>
        <name>Mg(2+)</name>
        <dbReference type="ChEBI" id="CHEBI:18420"/>
    </ligand>
</feature>
<dbReference type="InterPro" id="IPR036345">
    <property type="entry name" value="ExoRNase_PH_dom2_sf"/>
</dbReference>
<keyword evidence="9" id="KW-1185">Reference proteome</keyword>
<organism evidence="8 9">
    <name type="scientific">Candidatus Phytoplasma bonamiae</name>
    <dbReference type="NCBI Taxonomy" id="2982626"/>
    <lineage>
        <taxon>Bacteria</taxon>
        <taxon>Bacillati</taxon>
        <taxon>Mycoplasmatota</taxon>
        <taxon>Mollicutes</taxon>
        <taxon>Acholeplasmatales</taxon>
        <taxon>Acholeplasmataceae</taxon>
        <taxon>Candidatus Phytoplasma</taxon>
        <taxon>16SrII (Peanut WB group)</taxon>
    </lineage>
</organism>
<dbReference type="InterPro" id="IPR015848">
    <property type="entry name" value="PNPase_PH_RNA-bd_bac/org-type"/>
</dbReference>
<dbReference type="CDD" id="cd11364">
    <property type="entry name" value="RNase_PH_PNPase_2"/>
    <property type="match status" value="1"/>
</dbReference>
<keyword evidence="2 6" id="KW-0963">Cytoplasm</keyword>
<comment type="cofactor">
    <cofactor evidence="6">
        <name>Mg(2+)</name>
        <dbReference type="ChEBI" id="CHEBI:18420"/>
    </cofactor>
</comment>
<dbReference type="Proteomes" id="UP001170683">
    <property type="component" value="Unassembled WGS sequence"/>
</dbReference>
<dbReference type="InterPro" id="IPR004088">
    <property type="entry name" value="KH_dom_type_1"/>
</dbReference>
<dbReference type="PIRSF" id="PIRSF005499">
    <property type="entry name" value="PNPase"/>
    <property type="match status" value="1"/>
</dbReference>
<dbReference type="Gene3D" id="3.30.230.70">
    <property type="entry name" value="GHMP Kinase, N-terminal domain"/>
    <property type="match status" value="2"/>
</dbReference>
<dbReference type="InterPro" id="IPR012340">
    <property type="entry name" value="NA-bd_OB-fold"/>
</dbReference>
<evidence type="ECO:0000313" key="8">
    <source>
        <dbReference type="EMBL" id="MDO8064320.1"/>
    </source>
</evidence>
<keyword evidence="6" id="KW-0460">Magnesium</keyword>
<evidence type="ECO:0000313" key="9">
    <source>
        <dbReference type="Proteomes" id="UP001170683"/>
    </source>
</evidence>
<dbReference type="SUPFAM" id="SSF55666">
    <property type="entry name" value="Ribonuclease PH domain 2-like"/>
    <property type="match status" value="2"/>
</dbReference>
<dbReference type="SMART" id="SM00316">
    <property type="entry name" value="S1"/>
    <property type="match status" value="1"/>
</dbReference>
<dbReference type="Gene3D" id="2.40.50.140">
    <property type="entry name" value="Nucleic acid-binding proteins"/>
    <property type="match status" value="1"/>
</dbReference>
<evidence type="ECO:0000256" key="6">
    <source>
        <dbReference type="HAMAP-Rule" id="MF_01595"/>
    </source>
</evidence>
<evidence type="ECO:0000256" key="1">
    <source>
        <dbReference type="ARBA" id="ARBA00007404"/>
    </source>
</evidence>
<dbReference type="Pfam" id="PF00013">
    <property type="entry name" value="KH_1"/>
    <property type="match status" value="1"/>
</dbReference>
<dbReference type="SUPFAM" id="SSF54211">
    <property type="entry name" value="Ribosomal protein S5 domain 2-like"/>
    <property type="match status" value="2"/>
</dbReference>
<comment type="caution">
    <text evidence="8">The sequence shown here is derived from an EMBL/GenBank/DDBJ whole genome shotgun (WGS) entry which is preliminary data.</text>
</comment>
<dbReference type="InterPro" id="IPR012162">
    <property type="entry name" value="PNPase"/>
</dbReference>
<name>A0ABT9D996_9MOLU</name>
<gene>
    <name evidence="6" type="primary">pnp</name>
    <name evidence="8" type="ORF">OC701_02525</name>
</gene>
<dbReference type="Pfam" id="PF03726">
    <property type="entry name" value="PNPase"/>
    <property type="match status" value="1"/>
</dbReference>
<feature type="domain" description="S1 motif" evidence="7">
    <location>
        <begin position="648"/>
        <end position="723"/>
    </location>
</feature>
<keyword evidence="3 6" id="KW-0808">Transferase</keyword>
<dbReference type="EC" id="2.7.7.8" evidence="6"/>
<dbReference type="Pfam" id="PF03725">
    <property type="entry name" value="RNase_PH_C"/>
    <property type="match status" value="1"/>
</dbReference>
<evidence type="ECO:0000256" key="4">
    <source>
        <dbReference type="ARBA" id="ARBA00022695"/>
    </source>
</evidence>
<dbReference type="InterPro" id="IPR003029">
    <property type="entry name" value="S1_domain"/>
</dbReference>
<comment type="function">
    <text evidence="6">Involved in mRNA degradation. Catalyzes the phosphorolysis of single-stranded polyribonucleotides processively in the 3'- to 5'-direction.</text>
</comment>
<sequence>MTLKVFETTFENNLLIVEINKLAKQANSSVLVRYKDTVLLSVLVIGENEICLDYLPLMIFYQEKFYAAGKIPGNFSKREGKPSDSGILNARLIDRTLRPLFDKNFNKEIQIVNTILSNDESCNNEIFAILGSSLAALISNAPFYKAVSAVCVGRVNNQFIINPDPQQKNVSDLWLVLSGTKEKLNMIEVSSKEISEKDLMSAMLFGHNFIKQLCIFQEEIKNNLNIIKNIDFKNNYKIDLYVKFKFKYFEIVKITLQKEIDNKFIKKNFSDTINKLKHFILEKYIEDKDFAIGDDISNNFMFSCEHQYKLEKTKEQFTYMFNNLLTDIVREMVLKDKQRIDGRTLNEIRSIKTEVGILPRTHGSAIFSRGETQSLAVVTIGALSECKLIDDLSEEDKESFIVHYNSPPFAVGSIGKYMMPSRREIGHGMLTKKALFHVLPMEQDFPYTIRVVSEILESNGSSSQATICAASMALMDAGVPLLSSVAGLAMGLFFASENDYAILSDIQGLEDQKGDMDFKIAGTFKGITAAQMDIKIEGISFDILREVLEKARLGRIEILEKMNMTIKEPREHLSIYVPKVKMITIPVDKIRDIIGTGGKIINQIIDTYDNVKIDIQQNGNIFIMHNNESIVNQVSSYILNLVDEIKIGKIYEVTVIKILYDKKNGHSFAAIVQIFPGIEGFIHISKLSNIKVECVEDVLSIGQKVLAKCIFINEKGKIDLSLVWEK</sequence>
<dbReference type="HAMAP" id="MF_01595">
    <property type="entry name" value="PNPase"/>
    <property type="match status" value="1"/>
</dbReference>
<proteinExistence type="inferred from homology"/>
<dbReference type="SUPFAM" id="SSF54791">
    <property type="entry name" value="Eukaryotic type KH-domain (KH-domain type I)"/>
    <property type="match status" value="1"/>
</dbReference>
<keyword evidence="4 6" id="KW-0548">Nucleotidyltransferase</keyword>
<dbReference type="GO" id="GO:0004654">
    <property type="term" value="F:polyribonucleotide nucleotidyltransferase activity"/>
    <property type="evidence" value="ECO:0007669"/>
    <property type="project" value="UniProtKB-EC"/>
</dbReference>
<dbReference type="InterPro" id="IPR027408">
    <property type="entry name" value="PNPase/RNase_PH_dom_sf"/>
</dbReference>
<dbReference type="InterPro" id="IPR020568">
    <property type="entry name" value="Ribosomal_Su5_D2-typ_SF"/>
</dbReference>
<dbReference type="InterPro" id="IPR036612">
    <property type="entry name" value="KH_dom_type_1_sf"/>
</dbReference>
<dbReference type="InterPro" id="IPR015847">
    <property type="entry name" value="ExoRNase_PH_dom2"/>
</dbReference>
<dbReference type="Pfam" id="PF01138">
    <property type="entry name" value="RNase_PH"/>
    <property type="match status" value="2"/>
</dbReference>
<feature type="binding site" evidence="6">
    <location>
        <position position="511"/>
    </location>
    <ligand>
        <name>Mg(2+)</name>
        <dbReference type="ChEBI" id="CHEBI:18420"/>
    </ligand>
</feature>
<dbReference type="Gene3D" id="3.30.1370.10">
    <property type="entry name" value="K Homology domain, type 1"/>
    <property type="match status" value="1"/>
</dbReference>
<comment type="similarity">
    <text evidence="1 6">Belongs to the polyribonucleotide nucleotidyltransferase family.</text>
</comment>
<dbReference type="PROSITE" id="PS50126">
    <property type="entry name" value="S1"/>
    <property type="match status" value="1"/>
</dbReference>
<evidence type="ECO:0000256" key="5">
    <source>
        <dbReference type="ARBA" id="ARBA00022884"/>
    </source>
</evidence>
<evidence type="ECO:0000256" key="3">
    <source>
        <dbReference type="ARBA" id="ARBA00022679"/>
    </source>
</evidence>
<dbReference type="InterPro" id="IPR004087">
    <property type="entry name" value="KH_dom"/>
</dbReference>
<protein>
    <recommendedName>
        <fullName evidence="6">Polyribonucleotide nucleotidyltransferase</fullName>
        <ecNumber evidence="6">2.7.7.8</ecNumber>
    </recommendedName>
    <alternativeName>
        <fullName evidence="6">Polynucleotide phosphorylase</fullName>
        <shortName evidence="6">PNPase</shortName>
    </alternativeName>
</protein>
<comment type="subcellular location">
    <subcellularLocation>
        <location evidence="6">Cytoplasm</location>
    </subcellularLocation>
</comment>
<dbReference type="EMBL" id="JAOSIQ010000043">
    <property type="protein sequence ID" value="MDO8064320.1"/>
    <property type="molecule type" value="Genomic_DNA"/>
</dbReference>
<dbReference type="PROSITE" id="PS50084">
    <property type="entry name" value="KH_TYPE_1"/>
    <property type="match status" value="1"/>
</dbReference>
<evidence type="ECO:0000259" key="7">
    <source>
        <dbReference type="PROSITE" id="PS50126"/>
    </source>
</evidence>
<evidence type="ECO:0000256" key="2">
    <source>
        <dbReference type="ARBA" id="ARBA00022490"/>
    </source>
</evidence>
<dbReference type="PANTHER" id="PTHR11252">
    <property type="entry name" value="POLYRIBONUCLEOTIDE NUCLEOTIDYLTRANSFERASE"/>
    <property type="match status" value="1"/>
</dbReference>
<dbReference type="Pfam" id="PF00575">
    <property type="entry name" value="S1"/>
    <property type="match status" value="1"/>
</dbReference>
<comment type="catalytic activity">
    <reaction evidence="6">
        <text>RNA(n+1) + phosphate = RNA(n) + a ribonucleoside 5'-diphosphate</text>
        <dbReference type="Rhea" id="RHEA:22096"/>
        <dbReference type="Rhea" id="RHEA-COMP:14527"/>
        <dbReference type="Rhea" id="RHEA-COMP:17342"/>
        <dbReference type="ChEBI" id="CHEBI:43474"/>
        <dbReference type="ChEBI" id="CHEBI:57930"/>
        <dbReference type="ChEBI" id="CHEBI:140395"/>
        <dbReference type="EC" id="2.7.7.8"/>
    </reaction>
</comment>
<accession>A0ABT9D996</accession>
<dbReference type="CDD" id="cd02393">
    <property type="entry name" value="KH-I_PNPase"/>
    <property type="match status" value="1"/>
</dbReference>
<dbReference type="NCBIfam" id="NF008805">
    <property type="entry name" value="PRK11824.1"/>
    <property type="match status" value="1"/>
</dbReference>
<reference evidence="8 9" key="1">
    <citation type="journal article" date="2023" name="Int. J. Syst. Evol. Microbiol.">
        <title>The observation of taxonomic boundaries for the 16SrII and 16SrXXV phytoplasmas using genome-based delimitation.</title>
        <authorList>
            <person name="Rodrigues Jardim B."/>
            <person name="Tran-Nguyen L.T.T."/>
            <person name="Gambley C."/>
            <person name="Al-Sadi A.M."/>
            <person name="Al-Subhi A.M."/>
            <person name="Foissac X."/>
            <person name="Salar P."/>
            <person name="Cai H."/>
            <person name="Yang J.Y."/>
            <person name="Davis R."/>
            <person name="Jones L."/>
            <person name="Rodoni B."/>
            <person name="Constable F.E."/>
        </authorList>
    </citation>
    <scope>NUCLEOTIDE SEQUENCE [LARGE SCALE GENOMIC DNA]</scope>
    <source>
        <strain evidence="8">BAWM-225</strain>
    </source>
</reference>